<organism evidence="8 9">
    <name type="scientific">Candidatus Roizmanbacteria bacterium CG03_land_8_20_14_0_80_35_26</name>
    <dbReference type="NCBI Taxonomy" id="1974845"/>
    <lineage>
        <taxon>Bacteria</taxon>
        <taxon>Candidatus Roizmaniibacteriota</taxon>
    </lineage>
</organism>
<evidence type="ECO:0000313" key="9">
    <source>
        <dbReference type="Proteomes" id="UP000230673"/>
    </source>
</evidence>
<comment type="similarity">
    <text evidence="1">Belongs to the Lgt family.</text>
</comment>
<keyword evidence="6 7" id="KW-0472">Membrane</keyword>
<dbReference type="AlphaFoldDB" id="A0A2M7BWM7"/>
<keyword evidence="4 7" id="KW-0812">Transmembrane</keyword>
<dbReference type="PANTHER" id="PTHR30589:SF0">
    <property type="entry name" value="PHOSPHATIDYLGLYCEROL--PROLIPOPROTEIN DIACYLGLYCERYL TRANSFERASE"/>
    <property type="match status" value="1"/>
</dbReference>
<accession>A0A2M7BWM7</accession>
<reference evidence="9" key="1">
    <citation type="submission" date="2017-09" db="EMBL/GenBank/DDBJ databases">
        <title>Depth-based differentiation of microbial function through sediment-hosted aquifers and enrichment of novel symbionts in the deep terrestrial subsurface.</title>
        <authorList>
            <person name="Probst A.J."/>
            <person name="Ladd B."/>
            <person name="Jarett J.K."/>
            <person name="Geller-Mcgrath D.E."/>
            <person name="Sieber C.M.K."/>
            <person name="Emerson J.B."/>
            <person name="Anantharaman K."/>
            <person name="Thomas B.C."/>
            <person name="Malmstrom R."/>
            <person name="Stieglmeier M."/>
            <person name="Klingl A."/>
            <person name="Woyke T."/>
            <person name="Ryan C.M."/>
            <person name="Banfield J.F."/>
        </authorList>
    </citation>
    <scope>NUCLEOTIDE SEQUENCE [LARGE SCALE GENOMIC DNA]</scope>
</reference>
<dbReference type="InterPro" id="IPR001640">
    <property type="entry name" value="Lgt"/>
</dbReference>
<dbReference type="GO" id="GO:0005886">
    <property type="term" value="C:plasma membrane"/>
    <property type="evidence" value="ECO:0007669"/>
    <property type="project" value="InterPro"/>
</dbReference>
<dbReference type="EMBL" id="PEUY01000036">
    <property type="protein sequence ID" value="PIV10984.1"/>
    <property type="molecule type" value="Genomic_DNA"/>
</dbReference>
<dbReference type="GO" id="GO:0008961">
    <property type="term" value="F:phosphatidylglycerol-prolipoprotein diacylglyceryl transferase activity"/>
    <property type="evidence" value="ECO:0007669"/>
    <property type="project" value="InterPro"/>
</dbReference>
<comment type="caution">
    <text evidence="8">The sequence shown here is derived from an EMBL/GenBank/DDBJ whole genome shotgun (WGS) entry which is preliminary data.</text>
</comment>
<evidence type="ECO:0000313" key="8">
    <source>
        <dbReference type="EMBL" id="PIV10984.1"/>
    </source>
</evidence>
<gene>
    <name evidence="8" type="ORF">COS50_02570</name>
</gene>
<feature type="transmembrane region" description="Helical" evidence="7">
    <location>
        <begin position="225"/>
        <end position="245"/>
    </location>
</feature>
<keyword evidence="2" id="KW-1003">Cell membrane</keyword>
<dbReference type="Pfam" id="PF01790">
    <property type="entry name" value="LGT"/>
    <property type="match status" value="1"/>
</dbReference>
<evidence type="ECO:0000256" key="6">
    <source>
        <dbReference type="ARBA" id="ARBA00023136"/>
    </source>
</evidence>
<feature type="transmembrane region" description="Helical" evidence="7">
    <location>
        <begin position="45"/>
        <end position="67"/>
    </location>
</feature>
<evidence type="ECO:0000256" key="7">
    <source>
        <dbReference type="SAM" id="Phobius"/>
    </source>
</evidence>
<evidence type="ECO:0000256" key="4">
    <source>
        <dbReference type="ARBA" id="ARBA00022692"/>
    </source>
</evidence>
<feature type="transmembrane region" description="Helical" evidence="7">
    <location>
        <begin position="87"/>
        <end position="107"/>
    </location>
</feature>
<dbReference type="GO" id="GO:0042158">
    <property type="term" value="P:lipoprotein biosynthetic process"/>
    <property type="evidence" value="ECO:0007669"/>
    <property type="project" value="InterPro"/>
</dbReference>
<evidence type="ECO:0000256" key="1">
    <source>
        <dbReference type="ARBA" id="ARBA00007150"/>
    </source>
</evidence>
<keyword evidence="3" id="KW-0808">Transferase</keyword>
<dbReference type="PANTHER" id="PTHR30589">
    <property type="entry name" value="PROLIPOPROTEIN DIACYLGLYCERYL TRANSFERASE"/>
    <property type="match status" value="1"/>
</dbReference>
<name>A0A2M7BWM7_9BACT</name>
<feature type="transmembrane region" description="Helical" evidence="7">
    <location>
        <begin position="190"/>
        <end position="210"/>
    </location>
</feature>
<evidence type="ECO:0008006" key="10">
    <source>
        <dbReference type="Google" id="ProtNLM"/>
    </source>
</evidence>
<proteinExistence type="inferred from homology"/>
<feature type="transmembrane region" description="Helical" evidence="7">
    <location>
        <begin position="158"/>
        <end position="178"/>
    </location>
</feature>
<sequence length="277" mass="32278">MLPVLLDLKFIKIYTFGVFLMLGFLWASFVLWRNIRLTSHKEEEIFDGLFLSLLGGLFFGRLVYVLLNFKDFGFSLIKFILINGYPGVSIYGALLGTFGTLFIFFNAKKINFLEIIDYFITPFFIALVFGKLGSFFSGSEVGTTTRFFLKTKYFGFDGFRHLTPFYEALLFIVIAILAQKILLEIRKEKYFSGFLFYLSLWYFSLVYFLFDKLKVNHLYFFGYSLNRVVATTLLLTISVYFVYYFRSGILGFIKKYGQEISKKINFGSERKTSEGKS</sequence>
<evidence type="ECO:0000256" key="3">
    <source>
        <dbReference type="ARBA" id="ARBA00022679"/>
    </source>
</evidence>
<feature type="transmembrane region" description="Helical" evidence="7">
    <location>
        <begin position="119"/>
        <end position="138"/>
    </location>
</feature>
<dbReference type="Proteomes" id="UP000230673">
    <property type="component" value="Unassembled WGS sequence"/>
</dbReference>
<protein>
    <recommendedName>
        <fullName evidence="10">Prolipoprotein diacylglyceryl transferase</fullName>
    </recommendedName>
</protein>
<keyword evidence="5 7" id="KW-1133">Transmembrane helix</keyword>
<evidence type="ECO:0000256" key="2">
    <source>
        <dbReference type="ARBA" id="ARBA00022475"/>
    </source>
</evidence>
<feature type="transmembrane region" description="Helical" evidence="7">
    <location>
        <begin position="13"/>
        <end position="33"/>
    </location>
</feature>
<evidence type="ECO:0000256" key="5">
    <source>
        <dbReference type="ARBA" id="ARBA00022989"/>
    </source>
</evidence>